<dbReference type="Gene3D" id="3.40.50.1980">
    <property type="entry name" value="Nitrogenase molybdenum iron protein domain"/>
    <property type="match status" value="2"/>
</dbReference>
<sequence>MQKPLAALTLAAATILALAGCSATADPGSSSGGGTIAVTASTNVWGDIAKEIGGEHVEVTSVIASLSQDPHEYEVTAADQLKVRGAKLILQNGGGYDAFFGDLVSKSGSKAPVVTAVTFAPSWPKGEDGMKTAEGFNEHVWYDTAVVEDVAKKVADELSGIDPAHKADFEKNLATFETGISGLNSSLATIKSAHQGEKIFVTEPVPLYLTDAAGLVNVTPEAFSHAVEEGQDVPPATLLEATNLVESGDVKALFANAQAGGAETTKIIGVAKEKGVPVQEVTELVPDGKTYLTWMKDNIDTLSRNLDK</sequence>
<reference evidence="6 7" key="1">
    <citation type="submission" date="2015-02" db="EMBL/GenBank/DDBJ databases">
        <title>Draft genome sequences of ten Microbacterium spp. with emphasis on heavy metal contaminated environments.</title>
        <authorList>
            <person name="Corretto E."/>
        </authorList>
    </citation>
    <scope>NUCLEOTIDE SEQUENCE [LARGE SCALE GENOMIC DNA]</scope>
    <source>
        <strain evidence="6 7">DSM 23848</strain>
    </source>
</reference>
<keyword evidence="6" id="KW-0449">Lipoprotein</keyword>
<dbReference type="InterPro" id="IPR050492">
    <property type="entry name" value="Bact_metal-bind_prot9"/>
</dbReference>
<dbReference type="AlphaFoldDB" id="A0A0F0KU67"/>
<feature type="signal peptide" evidence="5">
    <location>
        <begin position="1"/>
        <end position="25"/>
    </location>
</feature>
<evidence type="ECO:0000256" key="3">
    <source>
        <dbReference type="ARBA" id="ARBA00022723"/>
    </source>
</evidence>
<organism evidence="6 7">
    <name type="scientific">Microbacterium azadirachtae</name>
    <dbReference type="NCBI Taxonomy" id="582680"/>
    <lineage>
        <taxon>Bacteria</taxon>
        <taxon>Bacillati</taxon>
        <taxon>Actinomycetota</taxon>
        <taxon>Actinomycetes</taxon>
        <taxon>Micrococcales</taxon>
        <taxon>Microbacteriaceae</taxon>
        <taxon>Microbacterium</taxon>
    </lineage>
</organism>
<dbReference type="PATRIC" id="fig|582680.7.peg.2206"/>
<evidence type="ECO:0000313" key="6">
    <source>
        <dbReference type="EMBL" id="KJL22766.1"/>
    </source>
</evidence>
<gene>
    <name evidence="6" type="primary">fimA</name>
    <name evidence="6" type="ORF">RL72_02157</name>
</gene>
<comment type="subcellular location">
    <subcellularLocation>
        <location evidence="1">Cell envelope</location>
    </subcellularLocation>
</comment>
<dbReference type="EMBL" id="JYIT01000078">
    <property type="protein sequence ID" value="KJL22766.1"/>
    <property type="molecule type" value="Genomic_DNA"/>
</dbReference>
<dbReference type="PANTHER" id="PTHR42953:SF1">
    <property type="entry name" value="METAL-BINDING PROTEIN HI_0362-RELATED"/>
    <property type="match status" value="1"/>
</dbReference>
<dbReference type="PANTHER" id="PTHR42953">
    <property type="entry name" value="HIGH-AFFINITY ZINC UPTAKE SYSTEM PROTEIN ZNUA-RELATED"/>
    <property type="match status" value="1"/>
</dbReference>
<keyword evidence="3" id="KW-0479">Metal-binding</keyword>
<dbReference type="Pfam" id="PF01297">
    <property type="entry name" value="ZnuA"/>
    <property type="match status" value="1"/>
</dbReference>
<comment type="caution">
    <text evidence="6">The sequence shown here is derived from an EMBL/GenBank/DDBJ whole genome shotgun (WGS) entry which is preliminary data.</text>
</comment>
<evidence type="ECO:0000313" key="7">
    <source>
        <dbReference type="Proteomes" id="UP000033448"/>
    </source>
</evidence>
<evidence type="ECO:0000256" key="4">
    <source>
        <dbReference type="ARBA" id="ARBA00022729"/>
    </source>
</evidence>
<keyword evidence="7" id="KW-1185">Reference proteome</keyword>
<dbReference type="GO" id="GO:0030001">
    <property type="term" value="P:metal ion transport"/>
    <property type="evidence" value="ECO:0007669"/>
    <property type="project" value="InterPro"/>
</dbReference>
<keyword evidence="2" id="KW-0813">Transport</keyword>
<dbReference type="PROSITE" id="PS51257">
    <property type="entry name" value="PROKAR_LIPOPROTEIN"/>
    <property type="match status" value="1"/>
</dbReference>
<protein>
    <submittedName>
        <fullName evidence="6">Manganese ABC transporter substrate-binding lipoprotein</fullName>
    </submittedName>
</protein>
<proteinExistence type="predicted"/>
<accession>A0A0F0KU67</accession>
<dbReference type="GO" id="GO:0046872">
    <property type="term" value="F:metal ion binding"/>
    <property type="evidence" value="ECO:0007669"/>
    <property type="project" value="UniProtKB-KW"/>
</dbReference>
<feature type="chain" id="PRO_5005435162" evidence="5">
    <location>
        <begin position="26"/>
        <end position="308"/>
    </location>
</feature>
<name>A0A0F0KU67_9MICO</name>
<keyword evidence="4 5" id="KW-0732">Signal</keyword>
<evidence type="ECO:0000256" key="5">
    <source>
        <dbReference type="SAM" id="SignalP"/>
    </source>
</evidence>
<dbReference type="RefSeq" id="WP_045250837.1">
    <property type="nucleotide sequence ID" value="NZ_CP099706.1"/>
</dbReference>
<dbReference type="OrthoDB" id="5296019at2"/>
<dbReference type="GO" id="GO:0030313">
    <property type="term" value="C:cell envelope"/>
    <property type="evidence" value="ECO:0007669"/>
    <property type="project" value="UniProtKB-SubCell"/>
</dbReference>
<evidence type="ECO:0000256" key="1">
    <source>
        <dbReference type="ARBA" id="ARBA00004196"/>
    </source>
</evidence>
<dbReference type="InterPro" id="IPR006127">
    <property type="entry name" value="ZnuA-like"/>
</dbReference>
<evidence type="ECO:0000256" key="2">
    <source>
        <dbReference type="ARBA" id="ARBA00022448"/>
    </source>
</evidence>
<dbReference type="Proteomes" id="UP000033448">
    <property type="component" value="Unassembled WGS sequence"/>
</dbReference>
<dbReference type="SUPFAM" id="SSF53807">
    <property type="entry name" value="Helical backbone' metal receptor"/>
    <property type="match status" value="1"/>
</dbReference>